<organism evidence="17 18">
    <name type="scientific">Echinicola strongylocentroti</name>
    <dbReference type="NCBI Taxonomy" id="1795355"/>
    <lineage>
        <taxon>Bacteria</taxon>
        <taxon>Pseudomonadati</taxon>
        <taxon>Bacteroidota</taxon>
        <taxon>Cytophagia</taxon>
        <taxon>Cytophagales</taxon>
        <taxon>Cyclobacteriaceae</taxon>
        <taxon>Echinicola</taxon>
    </lineage>
</organism>
<keyword evidence="8" id="KW-0238">DNA-binding</keyword>
<sequence>MEAKPFIIYKSSAGSGKTYTLTLEYLKLALANPTAFRGILAVTFTNKATQEMKNRILEVLGRLKDEIRPDEFLDQELMKCLGIDEQALQSQAERVLTAILHDYANFSVTTIDSFFQKVVRAFAREIDLQAKFDVALDQDAVLERVVDRVVQQVLDDDYLHKWLVDYALTKIQEGKSWDIRSNIRSLGMEIFTENFKQYQHFIREFLADEENLKGFRKYLNTKKQAIQQRAAKMQQDADEIRRQFGLEWTDFSGGGRSFARRFEKLGDKKEPVPELTDAQKAYPDDETKWYAKSSKQKEQIISAYQAGLGEILRQFLPLREEWLTFQAINRNFYAYGIFRNLLEELREIKDEENLLLISDANDFLKEITKENDTPFIYEKVGNQYKHFLIDEFQDTSGFQWDSFRPLLENSLGFEHTNLVVGDVKQSIYRWRGGDMKLLLEKVEEDIGQHRTEVKGLGTNYRSLPLVVAFNNSLFHALPSQLEKSFEQETGLQATGILAKAYADVAQKVPTGKLDLDFQGKVRMQFLEESGGDDELTYGELALEEIPKMIMKLQDCGYRPKDIAFLVRKKQEGAMIADALMAYKNEHPDSGYSFDVVSDESMFLEKAATVKALIAAMQYLADPADRVPFQTMWFYWSTLNGHPVSHEVFSASKKPDWLDEKITVFAEHEGRLMRLPLLELAEELIEILGFYALKAELAYISGFKEAVYDYVANNRADLSGFLNWWEENSQKRTVKIPEGHDAMPIMTIHKSKGLQFKVVLMPFLTWRIVDFTKDNIIWSPFRDQEENVEAIIPLSFQKSLASSVFQPIHQEEVTMAYLDTLNMIYVALTRAEEVLWTLSPKKTTKNNSKGSLNPLEKNLLQIMENGLLKSDKEELPQFFDHESSVFDWGEWPSKQDIPQKELPKQQPLTWNFRKWGELLEVKKYAVDFSEEGLSQRYKRSFGVLIHELLEKSGDQQEAKDQLQAFYFEGRLDNEEKAIVADQLDKLFANDQFRSWFDTDGNVLTEQGVILPGGRQKRPDRVVIKGDLAEIVDFKTGEEQEKYERQVKEYMYLVAKLGPYKVKGYLCYLETGKIIEVNTENTRQFGLFE</sequence>
<evidence type="ECO:0000256" key="5">
    <source>
        <dbReference type="ARBA" id="ARBA00022806"/>
    </source>
</evidence>
<evidence type="ECO:0000256" key="6">
    <source>
        <dbReference type="ARBA" id="ARBA00022839"/>
    </source>
</evidence>
<evidence type="ECO:0000256" key="14">
    <source>
        <dbReference type="PROSITE-ProRule" id="PRU00560"/>
    </source>
</evidence>
<evidence type="ECO:0000256" key="12">
    <source>
        <dbReference type="ARBA" id="ARBA00034808"/>
    </source>
</evidence>
<dbReference type="GO" id="GO:0043138">
    <property type="term" value="F:3'-5' DNA helicase activity"/>
    <property type="evidence" value="ECO:0007669"/>
    <property type="project" value="UniProtKB-EC"/>
</dbReference>
<evidence type="ECO:0000256" key="2">
    <source>
        <dbReference type="ARBA" id="ARBA00022741"/>
    </source>
</evidence>
<keyword evidence="2 14" id="KW-0547">Nucleotide-binding</keyword>
<dbReference type="PROSITE" id="PS51217">
    <property type="entry name" value="UVRD_HELICASE_CTER"/>
    <property type="match status" value="1"/>
</dbReference>
<dbReference type="InterPro" id="IPR014016">
    <property type="entry name" value="UvrD-like_ATP-bd"/>
</dbReference>
<dbReference type="Gene3D" id="1.10.3170.10">
    <property type="entry name" value="Recbcd, chain B, domain 2"/>
    <property type="match status" value="1"/>
</dbReference>
<dbReference type="GO" id="GO:0005829">
    <property type="term" value="C:cytosol"/>
    <property type="evidence" value="ECO:0007669"/>
    <property type="project" value="TreeGrafter"/>
</dbReference>
<dbReference type="Gene3D" id="3.40.50.300">
    <property type="entry name" value="P-loop containing nucleotide triphosphate hydrolases"/>
    <property type="match status" value="3"/>
</dbReference>
<accession>A0A2Z4IE67</accession>
<keyword evidence="6" id="KW-0269">Exonuclease</keyword>
<keyword evidence="7 14" id="KW-0067">ATP-binding</keyword>
<dbReference type="RefSeq" id="WP_112782778.1">
    <property type="nucleotide sequence ID" value="NZ_CP030041.1"/>
</dbReference>
<evidence type="ECO:0000259" key="16">
    <source>
        <dbReference type="PROSITE" id="PS51217"/>
    </source>
</evidence>
<dbReference type="GO" id="GO:0004527">
    <property type="term" value="F:exonuclease activity"/>
    <property type="evidence" value="ECO:0007669"/>
    <property type="project" value="UniProtKB-KW"/>
</dbReference>
<evidence type="ECO:0000256" key="11">
    <source>
        <dbReference type="ARBA" id="ARBA00034617"/>
    </source>
</evidence>
<dbReference type="InterPro" id="IPR014017">
    <property type="entry name" value="DNA_helicase_UvrD-like_C"/>
</dbReference>
<comment type="catalytic activity">
    <reaction evidence="13">
        <text>ATP + H2O = ADP + phosphate + H(+)</text>
        <dbReference type="Rhea" id="RHEA:13065"/>
        <dbReference type="ChEBI" id="CHEBI:15377"/>
        <dbReference type="ChEBI" id="CHEBI:15378"/>
        <dbReference type="ChEBI" id="CHEBI:30616"/>
        <dbReference type="ChEBI" id="CHEBI:43474"/>
        <dbReference type="ChEBI" id="CHEBI:456216"/>
        <dbReference type="EC" id="5.6.2.4"/>
    </reaction>
</comment>
<gene>
    <name evidence="17" type="ORF">DN752_03935</name>
</gene>
<evidence type="ECO:0000259" key="15">
    <source>
        <dbReference type="PROSITE" id="PS51198"/>
    </source>
</evidence>
<feature type="domain" description="UvrD-like helicase ATP-binding" evidence="15">
    <location>
        <begin position="1"/>
        <end position="463"/>
    </location>
</feature>
<evidence type="ECO:0000313" key="17">
    <source>
        <dbReference type="EMBL" id="AWW29362.1"/>
    </source>
</evidence>
<evidence type="ECO:0000256" key="8">
    <source>
        <dbReference type="ARBA" id="ARBA00023125"/>
    </source>
</evidence>
<dbReference type="EC" id="5.6.2.4" evidence="12"/>
<keyword evidence="1" id="KW-0540">Nuclease</keyword>
<feature type="binding site" evidence="14">
    <location>
        <begin position="11"/>
        <end position="18"/>
    </location>
    <ligand>
        <name>ATP</name>
        <dbReference type="ChEBI" id="CHEBI:30616"/>
    </ligand>
</feature>
<dbReference type="Pfam" id="PF00580">
    <property type="entry name" value="UvrD-helicase"/>
    <property type="match status" value="1"/>
</dbReference>
<dbReference type="GO" id="GO:0005524">
    <property type="term" value="F:ATP binding"/>
    <property type="evidence" value="ECO:0007669"/>
    <property type="project" value="UniProtKB-UniRule"/>
</dbReference>
<keyword evidence="9" id="KW-0234">DNA repair</keyword>
<evidence type="ECO:0000256" key="10">
    <source>
        <dbReference type="ARBA" id="ARBA00023235"/>
    </source>
</evidence>
<dbReference type="AlphaFoldDB" id="A0A2Z4IE67"/>
<dbReference type="EMBL" id="CP030041">
    <property type="protein sequence ID" value="AWW29362.1"/>
    <property type="molecule type" value="Genomic_DNA"/>
</dbReference>
<dbReference type="SUPFAM" id="SSF52540">
    <property type="entry name" value="P-loop containing nucleoside triphosphate hydrolases"/>
    <property type="match status" value="1"/>
</dbReference>
<reference evidence="17 18" key="1">
    <citation type="submission" date="2018-06" db="EMBL/GenBank/DDBJ databases">
        <title>Echinicola strongylocentroti sp. nov., isolated from a sea urchin Strongylocentrotus intermedius.</title>
        <authorList>
            <person name="Bae S.S."/>
        </authorList>
    </citation>
    <scope>NUCLEOTIDE SEQUENCE [LARGE SCALE GENOMIC DNA]</scope>
    <source>
        <strain evidence="17 18">MEBiC08714</strain>
    </source>
</reference>
<keyword evidence="3" id="KW-0227">DNA damage</keyword>
<dbReference type="InterPro" id="IPR027417">
    <property type="entry name" value="P-loop_NTPase"/>
</dbReference>
<proteinExistence type="predicted"/>
<evidence type="ECO:0000256" key="13">
    <source>
        <dbReference type="ARBA" id="ARBA00048988"/>
    </source>
</evidence>
<dbReference type="OrthoDB" id="9810135at2"/>
<dbReference type="KEGG" id="est:DN752_03935"/>
<dbReference type="InterPro" id="IPR000212">
    <property type="entry name" value="DNA_helicase_UvrD/REP"/>
</dbReference>
<keyword evidence="5 14" id="KW-0347">Helicase</keyword>
<dbReference type="GO" id="GO:0016887">
    <property type="term" value="F:ATP hydrolysis activity"/>
    <property type="evidence" value="ECO:0007669"/>
    <property type="project" value="RHEA"/>
</dbReference>
<evidence type="ECO:0000256" key="3">
    <source>
        <dbReference type="ARBA" id="ARBA00022763"/>
    </source>
</evidence>
<dbReference type="Gene3D" id="3.90.320.10">
    <property type="match status" value="1"/>
</dbReference>
<dbReference type="Pfam" id="PF12705">
    <property type="entry name" value="PDDEXK_1"/>
    <property type="match status" value="1"/>
</dbReference>
<keyword evidence="10" id="KW-0413">Isomerase</keyword>
<dbReference type="GO" id="GO:0000725">
    <property type="term" value="P:recombinational repair"/>
    <property type="evidence" value="ECO:0007669"/>
    <property type="project" value="TreeGrafter"/>
</dbReference>
<keyword evidence="18" id="KW-1185">Reference proteome</keyword>
<comment type="catalytic activity">
    <reaction evidence="11">
        <text>Couples ATP hydrolysis with the unwinding of duplex DNA by translocating in the 3'-5' direction.</text>
        <dbReference type="EC" id="5.6.2.4"/>
    </reaction>
</comment>
<protein>
    <recommendedName>
        <fullName evidence="12">DNA 3'-5' helicase</fullName>
        <ecNumber evidence="12">5.6.2.4</ecNumber>
    </recommendedName>
</protein>
<dbReference type="PANTHER" id="PTHR11070:SF67">
    <property type="entry name" value="DNA 3'-5' HELICASE"/>
    <property type="match status" value="1"/>
</dbReference>
<evidence type="ECO:0000256" key="9">
    <source>
        <dbReference type="ARBA" id="ARBA00023204"/>
    </source>
</evidence>
<dbReference type="InterPro" id="IPR038726">
    <property type="entry name" value="PDDEXK_AddAB-type"/>
</dbReference>
<feature type="domain" description="UvrD-like helicase C-terminal" evidence="16">
    <location>
        <begin position="464"/>
        <end position="752"/>
    </location>
</feature>
<evidence type="ECO:0000256" key="1">
    <source>
        <dbReference type="ARBA" id="ARBA00022722"/>
    </source>
</evidence>
<evidence type="ECO:0000256" key="4">
    <source>
        <dbReference type="ARBA" id="ARBA00022801"/>
    </source>
</evidence>
<name>A0A2Z4IE67_9BACT</name>
<evidence type="ECO:0000313" key="18">
    <source>
        <dbReference type="Proteomes" id="UP000248688"/>
    </source>
</evidence>
<dbReference type="GO" id="GO:0003677">
    <property type="term" value="F:DNA binding"/>
    <property type="evidence" value="ECO:0007669"/>
    <property type="project" value="UniProtKB-KW"/>
</dbReference>
<evidence type="ECO:0000256" key="7">
    <source>
        <dbReference type="ARBA" id="ARBA00022840"/>
    </source>
</evidence>
<keyword evidence="4 14" id="KW-0378">Hydrolase</keyword>
<dbReference type="InterPro" id="IPR011604">
    <property type="entry name" value="PDDEXK-like_dom_sf"/>
</dbReference>
<dbReference type="PROSITE" id="PS51198">
    <property type="entry name" value="UVRD_HELICASE_ATP_BIND"/>
    <property type="match status" value="1"/>
</dbReference>
<dbReference type="PANTHER" id="PTHR11070">
    <property type="entry name" value="UVRD / RECB / PCRA DNA HELICASE FAMILY MEMBER"/>
    <property type="match status" value="1"/>
</dbReference>
<dbReference type="Proteomes" id="UP000248688">
    <property type="component" value="Chromosome"/>
</dbReference>